<name>A0A0B1SQI2_OESDE</name>
<proteinExistence type="predicted"/>
<dbReference type="Proteomes" id="UP000053660">
    <property type="component" value="Unassembled WGS sequence"/>
</dbReference>
<dbReference type="OrthoDB" id="5837881at2759"/>
<evidence type="ECO:0000313" key="2">
    <source>
        <dbReference type="EMBL" id="KHJ85782.1"/>
    </source>
</evidence>
<reference evidence="2 3" key="1">
    <citation type="submission" date="2014-03" db="EMBL/GenBank/DDBJ databases">
        <title>Draft genome of the hookworm Oesophagostomum dentatum.</title>
        <authorList>
            <person name="Mitreva M."/>
        </authorList>
    </citation>
    <scope>NUCLEOTIDE SEQUENCE [LARGE SCALE GENOMIC DNA]</scope>
    <source>
        <strain evidence="2 3">OD-Hann</strain>
    </source>
</reference>
<evidence type="ECO:0000256" key="1">
    <source>
        <dbReference type="SAM" id="MobiDB-lite"/>
    </source>
</evidence>
<protein>
    <submittedName>
        <fullName evidence="2">Uncharacterized protein</fullName>
    </submittedName>
</protein>
<keyword evidence="3" id="KW-1185">Reference proteome</keyword>
<feature type="compositionally biased region" description="Polar residues" evidence="1">
    <location>
        <begin position="60"/>
        <end position="77"/>
    </location>
</feature>
<evidence type="ECO:0000313" key="3">
    <source>
        <dbReference type="Proteomes" id="UP000053660"/>
    </source>
</evidence>
<feature type="non-terminal residue" evidence="2">
    <location>
        <position position="1"/>
    </location>
</feature>
<dbReference type="EMBL" id="KN562610">
    <property type="protein sequence ID" value="KHJ85782.1"/>
    <property type="molecule type" value="Genomic_DNA"/>
</dbReference>
<sequence length="77" mass="8938">TVIVELFIRCRQLAKKENISFWEELISELRYALNLNKVQDHRSRKKSNKENGAAAPDAMYTTQLVNNGNSSVMRRKN</sequence>
<feature type="region of interest" description="Disordered" evidence="1">
    <location>
        <begin position="40"/>
        <end position="77"/>
    </location>
</feature>
<gene>
    <name evidence="2" type="ORF">OESDEN_14483</name>
</gene>
<organism evidence="2 3">
    <name type="scientific">Oesophagostomum dentatum</name>
    <name type="common">Nodular worm</name>
    <dbReference type="NCBI Taxonomy" id="61180"/>
    <lineage>
        <taxon>Eukaryota</taxon>
        <taxon>Metazoa</taxon>
        <taxon>Ecdysozoa</taxon>
        <taxon>Nematoda</taxon>
        <taxon>Chromadorea</taxon>
        <taxon>Rhabditida</taxon>
        <taxon>Rhabditina</taxon>
        <taxon>Rhabditomorpha</taxon>
        <taxon>Strongyloidea</taxon>
        <taxon>Strongylidae</taxon>
        <taxon>Oesophagostomum</taxon>
    </lineage>
</organism>
<accession>A0A0B1SQI2</accession>
<dbReference type="AlphaFoldDB" id="A0A0B1SQI2"/>